<name>A0ACA9K790_9GLOM</name>
<protein>
    <submittedName>
        <fullName evidence="1">5473_t:CDS:1</fullName>
    </submittedName>
</protein>
<proteinExistence type="predicted"/>
<evidence type="ECO:0000313" key="2">
    <source>
        <dbReference type="Proteomes" id="UP000789366"/>
    </source>
</evidence>
<gene>
    <name evidence="1" type="ORF">SPELUC_LOCUS1056</name>
</gene>
<keyword evidence="2" id="KW-1185">Reference proteome</keyword>
<evidence type="ECO:0000313" key="1">
    <source>
        <dbReference type="EMBL" id="CAG8456438.1"/>
    </source>
</evidence>
<dbReference type="EMBL" id="CAJVPW010000496">
    <property type="protein sequence ID" value="CAG8456438.1"/>
    <property type="molecule type" value="Genomic_DNA"/>
</dbReference>
<dbReference type="Proteomes" id="UP000789366">
    <property type="component" value="Unassembled WGS sequence"/>
</dbReference>
<accession>A0ACA9K790</accession>
<organism evidence="1 2">
    <name type="scientific">Cetraspora pellucida</name>
    <dbReference type="NCBI Taxonomy" id="1433469"/>
    <lineage>
        <taxon>Eukaryota</taxon>
        <taxon>Fungi</taxon>
        <taxon>Fungi incertae sedis</taxon>
        <taxon>Mucoromycota</taxon>
        <taxon>Glomeromycotina</taxon>
        <taxon>Glomeromycetes</taxon>
        <taxon>Diversisporales</taxon>
        <taxon>Gigasporaceae</taxon>
        <taxon>Cetraspora</taxon>
    </lineage>
</organism>
<sequence length="98" mass="10959">MLGDVTQDGEPGQDDSLCQGRPRTFFGVMIKKDSLISDMDPILKDGINEPGKNKRIWGVLRTHLTMVKLASRNGPECCIRLWEGNLVPTYTSIRELIA</sequence>
<comment type="caution">
    <text evidence="1">The sequence shown here is derived from an EMBL/GenBank/DDBJ whole genome shotgun (WGS) entry which is preliminary data.</text>
</comment>
<reference evidence="1" key="1">
    <citation type="submission" date="2021-06" db="EMBL/GenBank/DDBJ databases">
        <authorList>
            <person name="Kallberg Y."/>
            <person name="Tangrot J."/>
            <person name="Rosling A."/>
        </authorList>
    </citation>
    <scope>NUCLEOTIDE SEQUENCE</scope>
    <source>
        <strain evidence="1">28 12/20/2015</strain>
    </source>
</reference>